<dbReference type="Pfam" id="PF07179">
    <property type="entry name" value="SseB"/>
    <property type="match status" value="1"/>
</dbReference>
<keyword evidence="4" id="KW-1185">Reference proteome</keyword>
<name>A0A077LT26_9MICO</name>
<dbReference type="Proteomes" id="UP000035721">
    <property type="component" value="Unassembled WGS sequence"/>
</dbReference>
<dbReference type="EMBL" id="CAJB01000007">
    <property type="protein sequence ID" value="CCH76086.1"/>
    <property type="molecule type" value="Genomic_DNA"/>
</dbReference>
<dbReference type="AlphaFoldDB" id="A0A077LT26"/>
<reference evidence="3 4" key="1">
    <citation type="journal article" date="2013" name="ISME J.">
        <title>A metabolic model for members of the genus Tetrasphaera involved in enhanced biological phosphorus removal.</title>
        <authorList>
            <person name="Kristiansen R."/>
            <person name="Nguyen H.T.T."/>
            <person name="Saunders A.M."/>
            <person name="Nielsen J.L."/>
            <person name="Wimmer R."/>
            <person name="Le V.Q."/>
            <person name="McIlroy S.J."/>
            <person name="Petrovski S."/>
            <person name="Seviour R.J."/>
            <person name="Calteau A."/>
            <person name="Nielsen K.L."/>
            <person name="Nielsen P.H."/>
        </authorList>
    </citation>
    <scope>NUCLEOTIDE SEQUENCE [LARGE SCALE GENOMIC DNA]</scope>
    <source>
        <strain evidence="3 4">T1-X7</strain>
    </source>
</reference>
<dbReference type="InterPro" id="IPR009839">
    <property type="entry name" value="SseB_N"/>
</dbReference>
<dbReference type="STRING" id="1194083.BN12_1040021"/>
<feature type="compositionally biased region" description="Low complexity" evidence="1">
    <location>
        <begin position="14"/>
        <end position="26"/>
    </location>
</feature>
<feature type="region of interest" description="Disordered" evidence="1">
    <location>
        <begin position="1"/>
        <end position="52"/>
    </location>
</feature>
<evidence type="ECO:0000256" key="1">
    <source>
        <dbReference type="SAM" id="MobiDB-lite"/>
    </source>
</evidence>
<accession>A0A077LT26</accession>
<evidence type="ECO:0000259" key="2">
    <source>
        <dbReference type="Pfam" id="PF07179"/>
    </source>
</evidence>
<comment type="caution">
    <text evidence="3">The sequence shown here is derived from an EMBL/GenBank/DDBJ whole genome shotgun (WGS) entry which is preliminary data.</text>
</comment>
<evidence type="ECO:0000313" key="4">
    <source>
        <dbReference type="Proteomes" id="UP000035721"/>
    </source>
</evidence>
<proteinExistence type="predicted"/>
<organism evidence="3 4">
    <name type="scientific">Nostocoides japonicum T1-X7</name>
    <dbReference type="NCBI Taxonomy" id="1194083"/>
    <lineage>
        <taxon>Bacteria</taxon>
        <taxon>Bacillati</taxon>
        <taxon>Actinomycetota</taxon>
        <taxon>Actinomycetes</taxon>
        <taxon>Micrococcales</taxon>
        <taxon>Intrasporangiaceae</taxon>
        <taxon>Nostocoides</taxon>
    </lineage>
</organism>
<feature type="compositionally biased region" description="Basic and acidic residues" evidence="1">
    <location>
        <begin position="34"/>
        <end position="43"/>
    </location>
</feature>
<sequence length="269" mass="28137">MTEYPPSVTEHLEPASARRPAVPGRPAADEVEDSGGRPWRDRVLTSTGFDDDEGAEDRTLVAALTTPTTDAALVAVVAGSRLLVAVVAEPGAVEVGPEGLAHDASVDMALVVLTAADGTRALPAFTSVQALAAWDATARPVPVTAARAAQAAVTEGCESIVLDVGSARETALRPSMVWALAQQRDWRPAHDDPFVARSVERAVASEQDITGHGVEDGEPAAHGILRVVLTLRPGLTGEEVREIATRVGERLAADGELRARVDGLAFVLR</sequence>
<protein>
    <recommendedName>
        <fullName evidence="2">SseB protein N-terminal domain-containing protein</fullName>
    </recommendedName>
</protein>
<evidence type="ECO:0000313" key="3">
    <source>
        <dbReference type="EMBL" id="CCH76086.1"/>
    </source>
</evidence>
<gene>
    <name evidence="3" type="ORF">BN12_1040021</name>
</gene>
<feature type="domain" description="SseB protein N-terminal" evidence="2">
    <location>
        <begin position="60"/>
        <end position="179"/>
    </location>
</feature>